<keyword evidence="1" id="KW-0812">Transmembrane</keyword>
<keyword evidence="1" id="KW-1133">Transmembrane helix</keyword>
<dbReference type="Proteomes" id="UP000199424">
    <property type="component" value="Unassembled WGS sequence"/>
</dbReference>
<feature type="transmembrane region" description="Helical" evidence="1">
    <location>
        <begin position="745"/>
        <end position="769"/>
    </location>
</feature>
<feature type="transmembrane region" description="Helical" evidence="1">
    <location>
        <begin position="422"/>
        <end position="445"/>
    </location>
</feature>
<dbReference type="PANTHER" id="PTHR30572">
    <property type="entry name" value="MEMBRANE COMPONENT OF TRANSPORTER-RELATED"/>
    <property type="match status" value="1"/>
</dbReference>
<gene>
    <name evidence="2" type="ORF">SAMN04488070_1263</name>
</gene>
<feature type="transmembrane region" description="Helical" evidence="1">
    <location>
        <begin position="376"/>
        <end position="401"/>
    </location>
</feature>
<dbReference type="InterPro" id="IPR050250">
    <property type="entry name" value="Macrolide_Exporter_MacB"/>
</dbReference>
<protein>
    <submittedName>
        <fullName evidence="2">Uncharacterized protein</fullName>
    </submittedName>
</protein>
<dbReference type="GO" id="GO:0005886">
    <property type="term" value="C:plasma membrane"/>
    <property type="evidence" value="ECO:0007669"/>
    <property type="project" value="TreeGrafter"/>
</dbReference>
<evidence type="ECO:0000256" key="1">
    <source>
        <dbReference type="SAM" id="Phobius"/>
    </source>
</evidence>
<feature type="transmembrane region" description="Helical" evidence="1">
    <location>
        <begin position="662"/>
        <end position="683"/>
    </location>
</feature>
<reference evidence="3" key="1">
    <citation type="submission" date="2016-10" db="EMBL/GenBank/DDBJ databases">
        <authorList>
            <person name="Varghese N."/>
            <person name="Submissions S."/>
        </authorList>
    </citation>
    <scope>NUCLEOTIDE SEQUENCE [LARGE SCALE GENOMIC DNA]</scope>
    <source>
        <strain evidence="3">CGMCC 1.7285</strain>
    </source>
</reference>
<sequence>MITNNILFSLRCEWNRWDSQRGKLGAILLGFSFVCMLTAISLLLGDRLFFSNPPWVQNNERFYTLSTAFEDGRQSGTSRQSIDYLSSLASVDEASWLMAKRYDIKSSEHQLNTPLAIVFDEALISLLAIPFPKNQSIEEGVWLSNRYWKETFSSDSDVVGSYLSHSRIPTGIQVKGVLPPSMDSIGPWQPDIWLPGSYLQYTTPFASENAVLIDRFLRAIPEYYGVFTTDRDIDVTQLTSIMKDADLSVSGMSMQGTGAALEVFEGVELNNPVTQAMKTQWQILILLVITLAFIFSLSTIMIHSSRSVLFQQELRTFHVLGARFQDILKSSAVASAIQLLIIAILSIFLLLTLYTATLEYFGFLEFSATVTSFDLFKYWLSAFCLVTAIFIFCTLLPITALKNRMLFSRMVGTIRSKTQLMLGQVNLIIQITVALVALNFSFSLINNQLSSFHSLGFKPETLTFEINRQGGTLPLQTMEKAAATHNNPIEIAFSTRPFNDAVTVANEQISDQAPPQIDVHYVTANYFDVLQANILKLDEPWRFGVVINKAAANQLAPDQEVAALIGRPIELGKIMGRQTIIGIVDDLAHTGRFSGRKPTAYVLVKNDTHSDVNTAYLSAGPTRHQIQEAQQMLAATLVTPNFSTTKQLGEVVWSYEQRNMNLVFFSILLVLTISFSIFVNLSYQVKMRLALEQHQYGLLRAIGAPNSSLLMRGFRQPILALAISTLLATCLFAGIKLIIEQSSFAIQPSVIGALLAVGLLSIIILLAVIRPMMKLIRKPISELLKNA</sequence>
<feature type="transmembrane region" description="Helical" evidence="1">
    <location>
        <begin position="718"/>
        <end position="739"/>
    </location>
</feature>
<dbReference type="AlphaFoldDB" id="A0A1I6GV74"/>
<accession>A0A1I6GV74</accession>
<keyword evidence="1" id="KW-0472">Membrane</keyword>
<name>A0A1I6GV74_9GAMM</name>
<evidence type="ECO:0000313" key="2">
    <source>
        <dbReference type="EMBL" id="SFR46144.1"/>
    </source>
</evidence>
<dbReference type="PANTHER" id="PTHR30572:SF4">
    <property type="entry name" value="ABC TRANSPORTER PERMEASE YTRF"/>
    <property type="match status" value="1"/>
</dbReference>
<dbReference type="EMBL" id="FOYU01000001">
    <property type="protein sequence ID" value="SFR46144.1"/>
    <property type="molecule type" value="Genomic_DNA"/>
</dbReference>
<feature type="transmembrane region" description="Helical" evidence="1">
    <location>
        <begin position="332"/>
        <end position="356"/>
    </location>
</feature>
<proteinExistence type="predicted"/>
<dbReference type="GO" id="GO:0022857">
    <property type="term" value="F:transmembrane transporter activity"/>
    <property type="evidence" value="ECO:0007669"/>
    <property type="project" value="TreeGrafter"/>
</dbReference>
<evidence type="ECO:0000313" key="3">
    <source>
        <dbReference type="Proteomes" id="UP000199424"/>
    </source>
</evidence>
<feature type="transmembrane region" description="Helical" evidence="1">
    <location>
        <begin position="281"/>
        <end position="302"/>
    </location>
</feature>
<organism evidence="2 3">
    <name type="scientific">Pseudidiomarina maritima</name>
    <dbReference type="NCBI Taxonomy" id="519453"/>
    <lineage>
        <taxon>Bacteria</taxon>
        <taxon>Pseudomonadati</taxon>
        <taxon>Pseudomonadota</taxon>
        <taxon>Gammaproteobacteria</taxon>
        <taxon>Alteromonadales</taxon>
        <taxon>Idiomarinaceae</taxon>
        <taxon>Pseudidiomarina</taxon>
    </lineage>
</organism>
<feature type="transmembrane region" description="Helical" evidence="1">
    <location>
        <begin position="24"/>
        <end position="44"/>
    </location>
</feature>
<keyword evidence="3" id="KW-1185">Reference proteome</keyword>